<evidence type="ECO:0000256" key="1">
    <source>
        <dbReference type="SAM" id="MobiDB-lite"/>
    </source>
</evidence>
<evidence type="ECO:0000313" key="2">
    <source>
        <dbReference type="EMBL" id="CAF4709166.1"/>
    </source>
</evidence>
<dbReference type="EMBL" id="CAJOBH010120540">
    <property type="protein sequence ID" value="CAF4709166.1"/>
    <property type="molecule type" value="Genomic_DNA"/>
</dbReference>
<feature type="compositionally biased region" description="Low complexity" evidence="1">
    <location>
        <begin position="7"/>
        <end position="19"/>
    </location>
</feature>
<sequence>DQLQVPSYGSSAGGQSASAKGPEINFNTPSEFMDGLLQK</sequence>
<accession>A0A8S3AI05</accession>
<reference evidence="2" key="1">
    <citation type="submission" date="2021-02" db="EMBL/GenBank/DDBJ databases">
        <authorList>
            <person name="Nowell W R."/>
        </authorList>
    </citation>
    <scope>NUCLEOTIDE SEQUENCE</scope>
</reference>
<feature type="region of interest" description="Disordered" evidence="1">
    <location>
        <begin position="1"/>
        <end position="39"/>
    </location>
</feature>
<comment type="caution">
    <text evidence="2">The sequence shown here is derived from an EMBL/GenBank/DDBJ whole genome shotgun (WGS) entry which is preliminary data.</text>
</comment>
<gene>
    <name evidence="2" type="ORF">BYL167_LOCUS44408</name>
</gene>
<name>A0A8S3AI05_9BILA</name>
<protein>
    <submittedName>
        <fullName evidence="2">Uncharacterized protein</fullName>
    </submittedName>
</protein>
<dbReference type="Proteomes" id="UP000681967">
    <property type="component" value="Unassembled WGS sequence"/>
</dbReference>
<dbReference type="AlphaFoldDB" id="A0A8S3AI05"/>
<evidence type="ECO:0000313" key="3">
    <source>
        <dbReference type="Proteomes" id="UP000681967"/>
    </source>
</evidence>
<proteinExistence type="predicted"/>
<organism evidence="2 3">
    <name type="scientific">Rotaria magnacalcarata</name>
    <dbReference type="NCBI Taxonomy" id="392030"/>
    <lineage>
        <taxon>Eukaryota</taxon>
        <taxon>Metazoa</taxon>
        <taxon>Spiralia</taxon>
        <taxon>Gnathifera</taxon>
        <taxon>Rotifera</taxon>
        <taxon>Eurotatoria</taxon>
        <taxon>Bdelloidea</taxon>
        <taxon>Philodinida</taxon>
        <taxon>Philodinidae</taxon>
        <taxon>Rotaria</taxon>
    </lineage>
</organism>
<feature type="non-terminal residue" evidence="2">
    <location>
        <position position="1"/>
    </location>
</feature>